<dbReference type="SUPFAM" id="SSF55120">
    <property type="entry name" value="Pseudouridine synthase"/>
    <property type="match status" value="1"/>
</dbReference>
<dbReference type="GO" id="GO:0031119">
    <property type="term" value="P:tRNA pseudouridine synthesis"/>
    <property type="evidence" value="ECO:0007669"/>
    <property type="project" value="UniProtKB-UniRule"/>
</dbReference>
<dbReference type="Gene3D" id="3.30.70.580">
    <property type="entry name" value="Pseudouridine synthase I, catalytic domain, N-terminal subdomain"/>
    <property type="match status" value="1"/>
</dbReference>
<dbReference type="GO" id="GO:0160147">
    <property type="term" value="F:tRNA pseudouridine(38-40) synthase activity"/>
    <property type="evidence" value="ECO:0007669"/>
    <property type="project" value="UniProtKB-EC"/>
</dbReference>
<dbReference type="PANTHER" id="PTHR11142">
    <property type="entry name" value="PSEUDOURIDYLATE SYNTHASE"/>
    <property type="match status" value="1"/>
</dbReference>
<evidence type="ECO:0000256" key="2">
    <source>
        <dbReference type="ARBA" id="ARBA00022694"/>
    </source>
</evidence>
<evidence type="ECO:0000259" key="6">
    <source>
        <dbReference type="Pfam" id="PF01416"/>
    </source>
</evidence>
<evidence type="ECO:0000256" key="1">
    <source>
        <dbReference type="ARBA" id="ARBA00009375"/>
    </source>
</evidence>
<dbReference type="Pfam" id="PF01416">
    <property type="entry name" value="PseudoU_synth_1"/>
    <property type="match status" value="1"/>
</dbReference>
<evidence type="ECO:0000256" key="5">
    <source>
        <dbReference type="RuleBase" id="RU003792"/>
    </source>
</evidence>
<evidence type="ECO:0000313" key="7">
    <source>
        <dbReference type="EMBL" id="QSG10076.1"/>
    </source>
</evidence>
<dbReference type="InterPro" id="IPR020095">
    <property type="entry name" value="PsdUridine_synth_TruA_C"/>
</dbReference>
<comment type="caution">
    <text evidence="4">Lacks conserved residue(s) required for the propagation of feature annotation.</text>
</comment>
<dbReference type="NCBIfam" id="NF000622">
    <property type="entry name" value="PRK00021.3-3"/>
    <property type="match status" value="1"/>
</dbReference>
<name>A0A897NIF1_9EURY</name>
<comment type="function">
    <text evidence="4">Formation of pseudouridine at positions 38, 39 and 40 in the anticodon stem and loop of transfer RNAs.</text>
</comment>
<dbReference type="HAMAP" id="MF_00171">
    <property type="entry name" value="TruA"/>
    <property type="match status" value="1"/>
</dbReference>
<feature type="binding site" evidence="4">
    <location>
        <position position="170"/>
    </location>
    <ligand>
        <name>substrate</name>
    </ligand>
</feature>
<dbReference type="InterPro" id="IPR020103">
    <property type="entry name" value="PsdUridine_synth_cat_dom_sf"/>
</dbReference>
<keyword evidence="2 4" id="KW-0819">tRNA processing</keyword>
<feature type="domain" description="Pseudouridine synthase I TruA alpha/beta" evidence="6">
    <location>
        <begin position="188"/>
        <end position="287"/>
    </location>
</feature>
<dbReference type="EC" id="5.4.99.12" evidence="4"/>
<keyword evidence="3 4" id="KW-0413">Isomerase</keyword>
<evidence type="ECO:0000256" key="4">
    <source>
        <dbReference type="HAMAP-Rule" id="MF_00171"/>
    </source>
</evidence>
<evidence type="ECO:0000256" key="3">
    <source>
        <dbReference type="ARBA" id="ARBA00023235"/>
    </source>
</evidence>
<evidence type="ECO:0000313" key="8">
    <source>
        <dbReference type="Proteomes" id="UP000662973"/>
    </source>
</evidence>
<feature type="active site" description="Nucleophile" evidence="4">
    <location>
        <position position="116"/>
    </location>
</feature>
<dbReference type="InterPro" id="IPR020094">
    <property type="entry name" value="TruA/RsuA/RluB/E/F_N"/>
</dbReference>
<protein>
    <recommendedName>
        <fullName evidence="4">tRNA pseudouridine synthase A</fullName>
        <ecNumber evidence="4">5.4.99.12</ecNumber>
    </recommendedName>
    <alternativeName>
        <fullName evidence="4">tRNA pseudouridine(38-40) synthase</fullName>
    </alternativeName>
    <alternativeName>
        <fullName evidence="4">tRNA pseudouridylate synthase I</fullName>
    </alternativeName>
    <alternativeName>
        <fullName evidence="4">tRNA-uridine isomerase I</fullName>
    </alternativeName>
</protein>
<dbReference type="EMBL" id="CP064788">
    <property type="protein sequence ID" value="QSG10076.1"/>
    <property type="molecule type" value="Genomic_DNA"/>
</dbReference>
<dbReference type="AlphaFoldDB" id="A0A897NIF1"/>
<dbReference type="InterPro" id="IPR020097">
    <property type="entry name" value="PsdUridine_synth_TruA_a/b_dom"/>
</dbReference>
<sequence>MSVRGADATGIGPARRRTVSSFPCRRDARTRYEDVLMCVNRYLSRIDRNRTCLFDPRRSAGMRAFRIAYDGRPFHGFQRQPDVATVADALLSALRELDVPLEGDTPPGYAAAGRTDASVSALAQTVAFEAPEWLSPAAFNSALPAHVRAWACADVPDGFHATHDAVERGYTYALYAPEVDRSRARDGARLLAGERDFHNLTPDETGTVRDLAVGVERDGPFLEIAFRADGFARQLVRRLVTLLEAFARGEADRDRIERVLGPEPLDGPEGIAPSPPEPLVLTEVVYPDVTFRVDDEAAASARTVFGQRHEQSRSRARVARSIRDGVAADIADQ</sequence>
<reference evidence="7 8" key="1">
    <citation type="submission" date="2020-11" db="EMBL/GenBank/DDBJ databases">
        <title>Carbohydrate-dependent, anaerobic sulfur respiration: A novel catabolism in halophilic archaea.</title>
        <authorList>
            <person name="Sorokin D.Y."/>
            <person name="Messina E."/>
            <person name="Smedile F."/>
            <person name="La Cono V."/>
            <person name="Hallsworth J.E."/>
            <person name="Yakimov M.M."/>
        </authorList>
    </citation>
    <scope>NUCLEOTIDE SEQUENCE [LARGE SCALE GENOMIC DNA]</scope>
    <source>
        <strain evidence="7 8">HSR12-2</strain>
    </source>
</reference>
<keyword evidence="8" id="KW-1185">Reference proteome</keyword>
<dbReference type="Proteomes" id="UP000662973">
    <property type="component" value="Chromosome"/>
</dbReference>
<dbReference type="Gene3D" id="3.30.70.660">
    <property type="entry name" value="Pseudouridine synthase I, catalytic domain, C-terminal subdomain"/>
    <property type="match status" value="1"/>
</dbReference>
<organism evidence="7 8">
    <name type="scientific">Halapricum desulfuricans</name>
    <dbReference type="NCBI Taxonomy" id="2841257"/>
    <lineage>
        <taxon>Archaea</taxon>
        <taxon>Methanobacteriati</taxon>
        <taxon>Methanobacteriota</taxon>
        <taxon>Stenosarchaea group</taxon>
        <taxon>Halobacteria</taxon>
        <taxon>Halobacteriales</taxon>
        <taxon>Haloarculaceae</taxon>
        <taxon>Halapricum</taxon>
    </lineage>
</organism>
<dbReference type="InterPro" id="IPR001406">
    <property type="entry name" value="PsdUridine_synth_TruA"/>
</dbReference>
<dbReference type="PANTHER" id="PTHR11142:SF0">
    <property type="entry name" value="TRNA PSEUDOURIDINE SYNTHASE-LIKE 1"/>
    <property type="match status" value="1"/>
</dbReference>
<comment type="catalytic activity">
    <reaction evidence="4 5">
        <text>uridine(38/39/40) in tRNA = pseudouridine(38/39/40) in tRNA</text>
        <dbReference type="Rhea" id="RHEA:22376"/>
        <dbReference type="Rhea" id="RHEA-COMP:10085"/>
        <dbReference type="Rhea" id="RHEA-COMP:10087"/>
        <dbReference type="ChEBI" id="CHEBI:65314"/>
        <dbReference type="ChEBI" id="CHEBI:65315"/>
        <dbReference type="EC" id="5.4.99.12"/>
    </reaction>
</comment>
<accession>A0A897NIF1</accession>
<proteinExistence type="inferred from homology"/>
<gene>
    <name evidence="4 7" type="primary">truA</name>
    <name evidence="7" type="ORF">HSR122_2702</name>
</gene>
<dbReference type="KEGG" id="hds:HSR122_2702"/>
<dbReference type="GO" id="GO:0003723">
    <property type="term" value="F:RNA binding"/>
    <property type="evidence" value="ECO:0007669"/>
    <property type="project" value="InterPro"/>
</dbReference>
<comment type="similarity">
    <text evidence="1 4 5">Belongs to the tRNA pseudouridine synthase TruA family.</text>
</comment>